<dbReference type="Proteomes" id="UP000663827">
    <property type="component" value="Unassembled WGS sequence"/>
</dbReference>
<dbReference type="EMBL" id="CAJNJQ010001658">
    <property type="protein sequence ID" value="CAE7145722.1"/>
    <property type="molecule type" value="Genomic_DNA"/>
</dbReference>
<evidence type="ECO:0000313" key="1">
    <source>
        <dbReference type="EMBL" id="CAE7145722.1"/>
    </source>
</evidence>
<accession>A0A8H3HYL0</accession>
<protein>
    <submittedName>
        <fullName evidence="1">Uncharacterized protein</fullName>
    </submittedName>
</protein>
<organism evidence="1 2">
    <name type="scientific">Rhizoctonia solani</name>
    <dbReference type="NCBI Taxonomy" id="456999"/>
    <lineage>
        <taxon>Eukaryota</taxon>
        <taxon>Fungi</taxon>
        <taxon>Dikarya</taxon>
        <taxon>Basidiomycota</taxon>
        <taxon>Agaricomycotina</taxon>
        <taxon>Agaricomycetes</taxon>
        <taxon>Cantharellales</taxon>
        <taxon>Ceratobasidiaceae</taxon>
        <taxon>Rhizoctonia</taxon>
    </lineage>
</organism>
<dbReference type="AlphaFoldDB" id="A0A8H3HYL0"/>
<proteinExistence type="predicted"/>
<gene>
    <name evidence="1" type="ORF">RDB_LOCUS81058</name>
</gene>
<sequence length="121" mass="13720">MRIVQRRKRRIRVRGTARSMHNHILNDSVIRMQAVTESKLPIDRLGLHLATAGRMSQWMWAEAGSIEKVEGLAAKRQVGLERTDRMARVMCGECDLGLKVSYDAGKLEEGEGRMLTLEDSQ</sequence>
<name>A0A8H3HYL0_9AGAM</name>
<reference evidence="1" key="1">
    <citation type="submission" date="2021-01" db="EMBL/GenBank/DDBJ databases">
        <authorList>
            <person name="Kaushik A."/>
        </authorList>
    </citation>
    <scope>NUCLEOTIDE SEQUENCE</scope>
    <source>
        <strain evidence="1">AG5</strain>
    </source>
</reference>
<comment type="caution">
    <text evidence="1">The sequence shown here is derived from an EMBL/GenBank/DDBJ whole genome shotgun (WGS) entry which is preliminary data.</text>
</comment>
<evidence type="ECO:0000313" key="2">
    <source>
        <dbReference type="Proteomes" id="UP000663827"/>
    </source>
</evidence>